<feature type="domain" description="MacB-like periplasmic core" evidence="8">
    <location>
        <begin position="105"/>
        <end position="289"/>
    </location>
</feature>
<feature type="transmembrane region" description="Helical" evidence="6">
    <location>
        <begin position="369"/>
        <end position="390"/>
    </location>
</feature>
<dbReference type="PANTHER" id="PTHR30572:SF18">
    <property type="entry name" value="ABC-TYPE MACROLIDE FAMILY EXPORT SYSTEM PERMEASE COMPONENT 2"/>
    <property type="match status" value="1"/>
</dbReference>
<dbReference type="EMBL" id="QMFY01000007">
    <property type="protein sequence ID" value="RAW00393.1"/>
    <property type="molecule type" value="Genomic_DNA"/>
</dbReference>
<feature type="domain" description="ABC3 transporter permease C-terminal" evidence="7">
    <location>
        <begin position="374"/>
        <end position="490"/>
    </location>
</feature>
<protein>
    <recommendedName>
        <fullName evidence="11">ABC transporter permease</fullName>
    </recommendedName>
</protein>
<comment type="subcellular location">
    <subcellularLocation>
        <location evidence="1">Cell membrane</location>
        <topology evidence="1">Multi-pass membrane protein</topology>
    </subcellularLocation>
</comment>
<evidence type="ECO:0000256" key="1">
    <source>
        <dbReference type="ARBA" id="ARBA00004651"/>
    </source>
</evidence>
<feature type="transmembrane region" description="Helical" evidence="6">
    <location>
        <begin position="415"/>
        <end position="438"/>
    </location>
</feature>
<dbReference type="InterPro" id="IPR050250">
    <property type="entry name" value="Macrolide_Exporter_MacB"/>
</dbReference>
<dbReference type="GO" id="GO:0005886">
    <property type="term" value="C:plasma membrane"/>
    <property type="evidence" value="ECO:0007669"/>
    <property type="project" value="UniProtKB-SubCell"/>
</dbReference>
<keyword evidence="10" id="KW-1185">Reference proteome</keyword>
<reference evidence="9 10" key="1">
    <citation type="submission" date="2018-06" db="EMBL/GenBank/DDBJ databases">
        <title>Chryseolinea flavus sp. nov., a member of the phylum Bacteroidetes isolated from soil.</title>
        <authorList>
            <person name="Li Y."/>
            <person name="Wang J."/>
        </authorList>
    </citation>
    <scope>NUCLEOTIDE SEQUENCE [LARGE SCALE GENOMIC DNA]</scope>
    <source>
        <strain evidence="9 10">SDU1-6</strain>
    </source>
</reference>
<evidence type="ECO:0000256" key="3">
    <source>
        <dbReference type="ARBA" id="ARBA00022692"/>
    </source>
</evidence>
<keyword evidence="3 6" id="KW-0812">Transmembrane</keyword>
<evidence type="ECO:0000259" key="7">
    <source>
        <dbReference type="Pfam" id="PF02687"/>
    </source>
</evidence>
<gene>
    <name evidence="9" type="ORF">DQQ10_15185</name>
</gene>
<dbReference type="RefSeq" id="WP_112747735.1">
    <property type="nucleotide sequence ID" value="NZ_QMFY01000007.1"/>
</dbReference>
<feature type="transmembrane region" description="Helical" evidence="6">
    <location>
        <begin position="749"/>
        <end position="782"/>
    </location>
</feature>
<comment type="caution">
    <text evidence="9">The sequence shown here is derived from an EMBL/GenBank/DDBJ whole genome shotgun (WGS) entry which is preliminary data.</text>
</comment>
<keyword evidence="4 6" id="KW-1133">Transmembrane helix</keyword>
<dbReference type="NCBIfam" id="NF038404">
    <property type="entry name" value="perm_prefix_2"/>
    <property type="match status" value="1"/>
</dbReference>
<accession>A0A364Y286</accession>
<evidence type="ECO:0000313" key="10">
    <source>
        <dbReference type="Proteomes" id="UP000251889"/>
    </source>
</evidence>
<feature type="transmembrane region" description="Helical" evidence="6">
    <location>
        <begin position="102"/>
        <end position="129"/>
    </location>
</feature>
<feature type="domain" description="MacB-like periplasmic core" evidence="8">
    <location>
        <begin position="520"/>
        <end position="684"/>
    </location>
</feature>
<dbReference type="InterPro" id="IPR003838">
    <property type="entry name" value="ABC3_permease_C"/>
</dbReference>
<evidence type="ECO:0000313" key="9">
    <source>
        <dbReference type="EMBL" id="RAW00393.1"/>
    </source>
</evidence>
<feature type="transmembrane region" description="Helical" evidence="6">
    <location>
        <begin position="841"/>
        <end position="864"/>
    </location>
</feature>
<dbReference type="InterPro" id="IPR025857">
    <property type="entry name" value="MacB_PCD"/>
</dbReference>
<feature type="transmembrane region" description="Helical" evidence="6">
    <location>
        <begin position="464"/>
        <end position="486"/>
    </location>
</feature>
<evidence type="ECO:0000256" key="5">
    <source>
        <dbReference type="ARBA" id="ARBA00023136"/>
    </source>
</evidence>
<dbReference type="PANTHER" id="PTHR30572">
    <property type="entry name" value="MEMBRANE COMPONENT OF TRANSPORTER-RELATED"/>
    <property type="match status" value="1"/>
</dbReference>
<evidence type="ECO:0000256" key="4">
    <source>
        <dbReference type="ARBA" id="ARBA00022989"/>
    </source>
</evidence>
<dbReference type="InterPro" id="IPR047699">
    <property type="entry name" value="Permease_put_prefix"/>
</dbReference>
<dbReference type="Pfam" id="PF12704">
    <property type="entry name" value="MacB_PCD"/>
    <property type="match status" value="2"/>
</dbReference>
<feature type="transmembrane region" description="Helical" evidence="6">
    <location>
        <begin position="802"/>
        <end position="829"/>
    </location>
</feature>
<name>A0A364Y286_9BACT</name>
<dbReference type="Proteomes" id="UP000251889">
    <property type="component" value="Unassembled WGS sequence"/>
</dbReference>
<evidence type="ECO:0000259" key="8">
    <source>
        <dbReference type="Pfam" id="PF12704"/>
    </source>
</evidence>
<evidence type="ECO:0000256" key="6">
    <source>
        <dbReference type="SAM" id="Phobius"/>
    </source>
</evidence>
<sequence>MDSRIRPPRLASYLLQCYSERAQVDDLQGDIEELFYADVKLYGRFRAGFRYWCRVVSLVFSYTLVKRKKDAAFHHFSYTQFTPGMFKNYFKTAIRNLSKNKFFATLNVFGLAVGMSLSLLFVAMVVFVFQFDNFHPNRTRIYRVITHVQDRNENPSFASAPIGTAQLLTNNVSGVEKVVRVQGSLAHNVGVGDAKIPVRGYFVDAAYLSVFNFPLLQGNAMTALTKPNTMVITEAAAAKIFGTKDPMGQLAFIEPFGEVMITGVAKNVPKNSHMKFEALMSIETLTSHHGPSFTDDEKHWNTFTDSYTYLLLSHNAMPTGIERFLNDIAKEKYKTNDYKASFELQRLDKIVPGDALSNPIGDGWSYESMILNGMFPLIILLAACTNYVSLSISQSLKRMKEIGVRKVMGGQKHQIFTQFIVESTMIMLLALVLSYFLFEIVRDEALAIAGETDLVDLNPTLGTFVGFILFALFVGVVSGVVPALHFSKIVPVTALKGKALQTGKWTRMPIRKLVIMTQFILSLGFIMAVVIVIQQYRYSVNYDLGFEQNNILNVDLQQADPQVVKNEFGKLSFVETISMSSHALGAGSVPEVFVHAVGKTDSLAASTMSIDEGFMSTMGLTMIRGRNFSSDSIDNSRMIIINEVFARSISANPDDLKEYDAIGQVIMLPDKREVRVAGIVKDFHYASLNDRVGNFFFEYAPKDFVYANVHLAPTDALHAFSEMEDIWKSIGKETKFKSAYLSDQIRDTYGFYFVLVKIWGFMGMLAITVACLGLLGTVVFTVRNRVKEVSIRKVMGASSESLVYMLSKDFVILIIIASVITIPTVTYLMRKLLLTAQYYNVPIGAVEALVSLAIMLALGMTTILSQTWKAANTNPVDNLRVE</sequence>
<proteinExistence type="predicted"/>
<feature type="domain" description="ABC3 transporter permease C-terminal" evidence="7">
    <location>
        <begin position="761"/>
        <end position="875"/>
    </location>
</feature>
<evidence type="ECO:0000256" key="2">
    <source>
        <dbReference type="ARBA" id="ARBA00022475"/>
    </source>
</evidence>
<dbReference type="GO" id="GO:0022857">
    <property type="term" value="F:transmembrane transporter activity"/>
    <property type="evidence" value="ECO:0007669"/>
    <property type="project" value="TreeGrafter"/>
</dbReference>
<dbReference type="AlphaFoldDB" id="A0A364Y286"/>
<dbReference type="Pfam" id="PF02687">
    <property type="entry name" value="FtsX"/>
    <property type="match status" value="2"/>
</dbReference>
<evidence type="ECO:0008006" key="11">
    <source>
        <dbReference type="Google" id="ProtNLM"/>
    </source>
</evidence>
<keyword evidence="5 6" id="KW-0472">Membrane</keyword>
<feature type="transmembrane region" description="Helical" evidence="6">
    <location>
        <begin position="513"/>
        <end position="533"/>
    </location>
</feature>
<keyword evidence="2" id="KW-1003">Cell membrane</keyword>
<organism evidence="9 10">
    <name type="scientific">Pseudochryseolinea flava</name>
    <dbReference type="NCBI Taxonomy" id="2059302"/>
    <lineage>
        <taxon>Bacteria</taxon>
        <taxon>Pseudomonadati</taxon>
        <taxon>Bacteroidota</taxon>
        <taxon>Cytophagia</taxon>
        <taxon>Cytophagales</taxon>
        <taxon>Fulvivirgaceae</taxon>
        <taxon>Pseudochryseolinea</taxon>
    </lineage>
</organism>
<dbReference type="OrthoDB" id="5933722at2"/>